<gene>
    <name evidence="7" type="ORF">DPMN_015672</name>
</gene>
<evidence type="ECO:0000256" key="2">
    <source>
        <dbReference type="ARBA" id="ARBA00022552"/>
    </source>
</evidence>
<accession>A0A9D4S5S7</accession>
<feature type="non-terminal residue" evidence="7">
    <location>
        <position position="1"/>
    </location>
</feature>
<keyword evidence="5" id="KW-0949">S-adenosyl-L-methionine</keyword>
<keyword evidence="3" id="KW-0489">Methyltransferase</keyword>
<evidence type="ECO:0000259" key="6">
    <source>
        <dbReference type="Pfam" id="PF00588"/>
    </source>
</evidence>
<name>A0A9D4S5S7_DREPO</name>
<dbReference type="GO" id="GO:0005739">
    <property type="term" value="C:mitochondrion"/>
    <property type="evidence" value="ECO:0007669"/>
    <property type="project" value="TreeGrafter"/>
</dbReference>
<dbReference type="GO" id="GO:0016435">
    <property type="term" value="F:rRNA (guanine) methyltransferase activity"/>
    <property type="evidence" value="ECO:0007669"/>
    <property type="project" value="TreeGrafter"/>
</dbReference>
<feature type="domain" description="tRNA/rRNA methyltransferase SpoU type" evidence="6">
    <location>
        <begin position="35"/>
        <end position="187"/>
    </location>
</feature>
<proteinExistence type="inferred from homology"/>
<reference evidence="7" key="1">
    <citation type="journal article" date="2019" name="bioRxiv">
        <title>The Genome of the Zebra Mussel, Dreissena polymorpha: A Resource for Invasive Species Research.</title>
        <authorList>
            <person name="McCartney M.A."/>
            <person name="Auch B."/>
            <person name="Kono T."/>
            <person name="Mallez S."/>
            <person name="Zhang Y."/>
            <person name="Obille A."/>
            <person name="Becker A."/>
            <person name="Abrahante J.E."/>
            <person name="Garbe J."/>
            <person name="Badalamenti J.P."/>
            <person name="Herman A."/>
            <person name="Mangelson H."/>
            <person name="Liachko I."/>
            <person name="Sullivan S."/>
            <person name="Sone E.D."/>
            <person name="Koren S."/>
            <person name="Silverstein K.A.T."/>
            <person name="Beckman K.B."/>
            <person name="Gohl D.M."/>
        </authorList>
    </citation>
    <scope>NUCLEOTIDE SEQUENCE</scope>
    <source>
        <strain evidence="7">Duluth1</strain>
        <tissue evidence="7">Whole animal</tissue>
    </source>
</reference>
<dbReference type="InterPro" id="IPR029028">
    <property type="entry name" value="Alpha/beta_knot_MTases"/>
</dbReference>
<comment type="caution">
    <text evidence="7">The sequence shown here is derived from an EMBL/GenBank/DDBJ whole genome shotgun (WGS) entry which is preliminary data.</text>
</comment>
<evidence type="ECO:0000256" key="4">
    <source>
        <dbReference type="ARBA" id="ARBA00022679"/>
    </source>
</evidence>
<dbReference type="EMBL" id="JAIWYP010000001">
    <property type="protein sequence ID" value="KAH3891568.1"/>
    <property type="molecule type" value="Genomic_DNA"/>
</dbReference>
<evidence type="ECO:0000313" key="8">
    <source>
        <dbReference type="Proteomes" id="UP000828390"/>
    </source>
</evidence>
<evidence type="ECO:0000256" key="5">
    <source>
        <dbReference type="ARBA" id="ARBA00022691"/>
    </source>
</evidence>
<keyword evidence="8" id="KW-1185">Reference proteome</keyword>
<dbReference type="InterPro" id="IPR047261">
    <property type="entry name" value="MRM1_MeTrfase_dom"/>
</dbReference>
<reference evidence="7" key="2">
    <citation type="submission" date="2020-11" db="EMBL/GenBank/DDBJ databases">
        <authorList>
            <person name="McCartney M.A."/>
            <person name="Auch B."/>
            <person name="Kono T."/>
            <person name="Mallez S."/>
            <person name="Becker A."/>
            <person name="Gohl D.M."/>
            <person name="Silverstein K.A.T."/>
            <person name="Koren S."/>
            <person name="Bechman K.B."/>
            <person name="Herman A."/>
            <person name="Abrahante J.E."/>
            <person name="Garbe J."/>
        </authorList>
    </citation>
    <scope>NUCLEOTIDE SEQUENCE</scope>
    <source>
        <strain evidence="7">Duluth1</strain>
        <tissue evidence="7">Whole animal</tissue>
    </source>
</reference>
<comment type="similarity">
    <text evidence="1">Belongs to the class IV-like SAM-binding methyltransferase superfamily. RNA methyltransferase TrmH family.</text>
</comment>
<evidence type="ECO:0000256" key="3">
    <source>
        <dbReference type="ARBA" id="ARBA00022603"/>
    </source>
</evidence>
<dbReference type="Proteomes" id="UP000828390">
    <property type="component" value="Unassembled WGS sequence"/>
</dbReference>
<dbReference type="InterPro" id="IPR047182">
    <property type="entry name" value="MRM1"/>
</dbReference>
<dbReference type="Pfam" id="PF00588">
    <property type="entry name" value="SpoU_methylase"/>
    <property type="match status" value="1"/>
</dbReference>
<keyword evidence="4" id="KW-0808">Transferase</keyword>
<dbReference type="InterPro" id="IPR001537">
    <property type="entry name" value="SpoU_MeTrfase"/>
</dbReference>
<keyword evidence="2" id="KW-0698">rRNA processing</keyword>
<evidence type="ECO:0000256" key="1">
    <source>
        <dbReference type="ARBA" id="ARBA00007228"/>
    </source>
</evidence>
<evidence type="ECO:0000313" key="7">
    <source>
        <dbReference type="EMBL" id="KAH3891568.1"/>
    </source>
</evidence>
<dbReference type="AlphaFoldDB" id="A0A9D4S5S7"/>
<dbReference type="PANTHER" id="PTHR46103:SF1">
    <property type="entry name" value="RRNA METHYLTRANSFERASE 1, MITOCHONDRIAL"/>
    <property type="match status" value="1"/>
</dbReference>
<protein>
    <recommendedName>
        <fullName evidence="6">tRNA/rRNA methyltransferase SpoU type domain-containing protein</fullName>
    </recommendedName>
</protein>
<dbReference type="GO" id="GO:0003723">
    <property type="term" value="F:RNA binding"/>
    <property type="evidence" value="ECO:0007669"/>
    <property type="project" value="InterPro"/>
</dbReference>
<organism evidence="7 8">
    <name type="scientific">Dreissena polymorpha</name>
    <name type="common">Zebra mussel</name>
    <name type="synonym">Mytilus polymorpha</name>
    <dbReference type="NCBI Taxonomy" id="45954"/>
    <lineage>
        <taxon>Eukaryota</taxon>
        <taxon>Metazoa</taxon>
        <taxon>Spiralia</taxon>
        <taxon>Lophotrochozoa</taxon>
        <taxon>Mollusca</taxon>
        <taxon>Bivalvia</taxon>
        <taxon>Autobranchia</taxon>
        <taxon>Heteroconchia</taxon>
        <taxon>Euheterodonta</taxon>
        <taxon>Imparidentia</taxon>
        <taxon>Neoheterodontei</taxon>
        <taxon>Myida</taxon>
        <taxon>Dreissenoidea</taxon>
        <taxon>Dreissenidae</taxon>
        <taxon>Dreissena</taxon>
    </lineage>
</organism>
<dbReference type="CDD" id="cd18105">
    <property type="entry name" value="SpoU-like_MRM1"/>
    <property type="match status" value="1"/>
</dbReference>
<dbReference type="InterPro" id="IPR029026">
    <property type="entry name" value="tRNA_m1G_MTases_N"/>
</dbReference>
<dbReference type="Gene3D" id="3.40.1280.10">
    <property type="match status" value="1"/>
</dbReference>
<sequence>GICLDVSELPLEHDDIQNAIESSQSQCFYQPSVWVLPYRVVDPMNMGAILRSAQFFGVSKVVYMMQQSAALSAVVSKASSGAMEIVDILALKTNSMLNDLLKRWKEVGGIVVGTSCDRQDEAVMDLRDFRTNRPALFIFGNEASGLPSTISSQCDVLLYIAGHQLQSGDHPSVPSLNVSVATGILLHSIMNNRLPKGDNS</sequence>
<dbReference type="SUPFAM" id="SSF75217">
    <property type="entry name" value="alpha/beta knot"/>
    <property type="match status" value="1"/>
</dbReference>
<dbReference type="PANTHER" id="PTHR46103">
    <property type="entry name" value="RRNA METHYLTRANSFERASE 1, MITOCHONDRIAL"/>
    <property type="match status" value="1"/>
</dbReference>